<dbReference type="GO" id="GO:0005948">
    <property type="term" value="C:acetolactate synthase complex"/>
    <property type="evidence" value="ECO:0007669"/>
    <property type="project" value="TreeGrafter"/>
</dbReference>
<dbReference type="InterPro" id="IPR011766">
    <property type="entry name" value="TPP_enzyme_TPP-bd"/>
</dbReference>
<dbReference type="Pfam" id="PF00205">
    <property type="entry name" value="TPP_enzyme_M"/>
    <property type="match status" value="1"/>
</dbReference>
<organism evidence="15 16">
    <name type="scientific">Nocardia otitidiscaviarum</name>
    <dbReference type="NCBI Taxonomy" id="1823"/>
    <lineage>
        <taxon>Bacteria</taxon>
        <taxon>Bacillati</taxon>
        <taxon>Actinomycetota</taxon>
        <taxon>Actinomycetes</taxon>
        <taxon>Mycobacteriales</taxon>
        <taxon>Nocardiaceae</taxon>
        <taxon>Nocardia</taxon>
    </lineage>
</organism>
<evidence type="ECO:0000256" key="8">
    <source>
        <dbReference type="ARBA" id="ARBA00023304"/>
    </source>
</evidence>
<dbReference type="GO" id="GO:0003984">
    <property type="term" value="F:acetolactate synthase activity"/>
    <property type="evidence" value="ECO:0007669"/>
    <property type="project" value="UniProtKB-EC"/>
</dbReference>
<dbReference type="GO" id="GO:0009097">
    <property type="term" value="P:isoleucine biosynthetic process"/>
    <property type="evidence" value="ECO:0007669"/>
    <property type="project" value="UniProtKB-UniPathway"/>
</dbReference>
<dbReference type="InterPro" id="IPR012000">
    <property type="entry name" value="Thiamin_PyroP_enz_cen_dom"/>
</dbReference>
<evidence type="ECO:0000259" key="13">
    <source>
        <dbReference type="Pfam" id="PF02775"/>
    </source>
</evidence>
<comment type="catalytic activity">
    <reaction evidence="9">
        <text>2 pyruvate + H(+) = (2S)-2-acetolactate + CO2</text>
        <dbReference type="Rhea" id="RHEA:25249"/>
        <dbReference type="ChEBI" id="CHEBI:15361"/>
        <dbReference type="ChEBI" id="CHEBI:15378"/>
        <dbReference type="ChEBI" id="CHEBI:16526"/>
        <dbReference type="ChEBI" id="CHEBI:58476"/>
        <dbReference type="EC" id="2.2.1.6"/>
    </reaction>
</comment>
<feature type="region of interest" description="Disordered" evidence="11">
    <location>
        <begin position="351"/>
        <end position="413"/>
    </location>
</feature>
<dbReference type="InterPro" id="IPR012001">
    <property type="entry name" value="Thiamin_PyroP_enz_TPP-bd_dom"/>
</dbReference>
<dbReference type="GeneID" id="80337095"/>
<proteinExistence type="inferred from homology"/>
<sequence>MDSGARVADYLVRAVSRLGIRHLFGVDGANIEDLYDAVFDHNASIGPDAADDRAPLTAVVAKHEFSAATMADGYARSTAGLGVVVATSGGGAVNLVAGLAESFASRVPVLALVGQPPTVLEGRGAFQDSSGRAGAFDAVRLFSPLTRYCARVESPADLPAQLHDAVAAARSGGPAVLLLPKDIQQAELSTPPEFQPPARAHRRDHDGLERVLRALRTARSTGKVVIIAGDQIARDDARDELARLARLLDASVGVAPDAKDVYDHHAPGYCGVAGSMGHPELLDALHRAELCLLVGTRMPITARAGLEDALGTVTLAGIGAEPPFLPGLHAHTTDLAATLADLCTDLTRPSRIQPNGDLTRANGGTAPAVRDSASAIGDPAPAVRDPGRTARQSDVVTSESATTDVPRGSGSELPTTAAEWRVNMLTPLDVPPSDGPGLRYRAIVETVNDALPDGTDVFADAGNTGASVVHHLRMPRGGRFTVALGMGGMGYAFGAGIGSAFARCRRADGEVRHTVVIAGDGAFFMHGMEIHTAVEHRLPITFVVLNNNAHAMCITREQLFYGDRYSYNRFQPADIGAGVAAMFPGLRTHRPTTLAELAATLRRCVETPGPSFVAVDCDPDEVPPFTPFLTASRRLP</sequence>
<name>A0A516NV43_9NOCA</name>
<dbReference type="Pfam" id="PF02776">
    <property type="entry name" value="TPP_enzyme_N"/>
    <property type="match status" value="1"/>
</dbReference>
<evidence type="ECO:0000256" key="1">
    <source>
        <dbReference type="ARBA" id="ARBA00004974"/>
    </source>
</evidence>
<evidence type="ECO:0000259" key="14">
    <source>
        <dbReference type="Pfam" id="PF02776"/>
    </source>
</evidence>
<dbReference type="GO" id="GO:0030976">
    <property type="term" value="F:thiamine pyrophosphate binding"/>
    <property type="evidence" value="ECO:0007669"/>
    <property type="project" value="InterPro"/>
</dbReference>
<evidence type="ECO:0000256" key="10">
    <source>
        <dbReference type="RuleBase" id="RU362132"/>
    </source>
</evidence>
<dbReference type="UniPathway" id="UPA00049">
    <property type="reaction ID" value="UER00059"/>
</dbReference>
<evidence type="ECO:0000256" key="11">
    <source>
        <dbReference type="SAM" id="MobiDB-lite"/>
    </source>
</evidence>
<feature type="domain" description="Thiamine pyrophosphate enzyme N-terminal TPP-binding" evidence="14">
    <location>
        <begin position="6"/>
        <end position="128"/>
    </location>
</feature>
<dbReference type="InterPro" id="IPR029061">
    <property type="entry name" value="THDP-binding"/>
</dbReference>
<dbReference type="InterPro" id="IPR045229">
    <property type="entry name" value="TPP_enz"/>
</dbReference>
<comment type="pathway">
    <text evidence="2">Amino-acid biosynthesis; L-valine biosynthesis; L-valine from pyruvate: step 1/4.</text>
</comment>
<evidence type="ECO:0000313" key="16">
    <source>
        <dbReference type="Proteomes" id="UP000317039"/>
    </source>
</evidence>
<evidence type="ECO:0000256" key="3">
    <source>
        <dbReference type="ARBA" id="ARBA00007812"/>
    </source>
</evidence>
<evidence type="ECO:0000313" key="15">
    <source>
        <dbReference type="EMBL" id="QDP82763.1"/>
    </source>
</evidence>
<dbReference type="KEGG" id="nod:FOH10_32595"/>
<evidence type="ECO:0000259" key="12">
    <source>
        <dbReference type="Pfam" id="PF00205"/>
    </source>
</evidence>
<reference evidence="15 16" key="1">
    <citation type="submission" date="2019-07" db="EMBL/GenBank/DDBJ databases">
        <title>Complete Genome Sequence and Methylome Analysis of Nocardia otitidis-caviarum NEB252.</title>
        <authorList>
            <person name="Fomenkov A."/>
            <person name="Anton B.P."/>
            <person name="Vincze T."/>
            <person name="Roberts R.J."/>
        </authorList>
    </citation>
    <scope>NUCLEOTIDE SEQUENCE [LARGE SCALE GENOMIC DNA]</scope>
    <source>
        <strain evidence="15 16">NEB252</strain>
    </source>
</reference>
<dbReference type="PANTHER" id="PTHR18968">
    <property type="entry name" value="THIAMINE PYROPHOSPHATE ENZYMES"/>
    <property type="match status" value="1"/>
</dbReference>
<dbReference type="EC" id="2.2.1.6" evidence="4"/>
<dbReference type="GO" id="GO:0000287">
    <property type="term" value="F:magnesium ion binding"/>
    <property type="evidence" value="ECO:0007669"/>
    <property type="project" value="InterPro"/>
</dbReference>
<dbReference type="GO" id="GO:0050660">
    <property type="term" value="F:flavin adenine dinucleotide binding"/>
    <property type="evidence" value="ECO:0007669"/>
    <property type="project" value="TreeGrafter"/>
</dbReference>
<evidence type="ECO:0000256" key="6">
    <source>
        <dbReference type="ARBA" id="ARBA00022827"/>
    </source>
</evidence>
<accession>A0A516NV43</accession>
<comment type="similarity">
    <text evidence="3 10">Belongs to the TPP enzyme family.</text>
</comment>
<dbReference type="InterPro" id="IPR029035">
    <property type="entry name" value="DHS-like_NAD/FAD-binding_dom"/>
</dbReference>
<evidence type="ECO:0000256" key="7">
    <source>
        <dbReference type="ARBA" id="ARBA00023052"/>
    </source>
</evidence>
<dbReference type="Gene3D" id="3.40.50.970">
    <property type="match status" value="2"/>
</dbReference>
<dbReference type="GO" id="GO:0009099">
    <property type="term" value="P:L-valine biosynthetic process"/>
    <property type="evidence" value="ECO:0007669"/>
    <property type="project" value="UniProtKB-UniPathway"/>
</dbReference>
<dbReference type="PANTHER" id="PTHR18968:SF13">
    <property type="entry name" value="ACETOLACTATE SYNTHASE CATALYTIC SUBUNIT, MITOCHONDRIAL"/>
    <property type="match status" value="1"/>
</dbReference>
<keyword evidence="8" id="KW-0028">Amino-acid biosynthesis</keyword>
<dbReference type="SUPFAM" id="SSF52518">
    <property type="entry name" value="Thiamin diphosphate-binding fold (THDP-binding)"/>
    <property type="match status" value="2"/>
</dbReference>
<dbReference type="Gene3D" id="3.40.50.1220">
    <property type="entry name" value="TPP-binding domain"/>
    <property type="match status" value="1"/>
</dbReference>
<comment type="pathway">
    <text evidence="1">Amino-acid biosynthesis; L-isoleucine biosynthesis; L-isoleucine from 2-oxobutanoate: step 1/4.</text>
</comment>
<gene>
    <name evidence="15" type="ORF">FOH10_32595</name>
</gene>
<dbReference type="SUPFAM" id="SSF52467">
    <property type="entry name" value="DHS-like NAD/FAD-binding domain"/>
    <property type="match status" value="1"/>
</dbReference>
<evidence type="ECO:0000256" key="2">
    <source>
        <dbReference type="ARBA" id="ARBA00005025"/>
    </source>
</evidence>
<dbReference type="Proteomes" id="UP000317039">
    <property type="component" value="Chromosome"/>
</dbReference>
<dbReference type="RefSeq" id="WP_143983515.1">
    <property type="nucleotide sequence ID" value="NZ_CP041695.1"/>
</dbReference>
<dbReference type="CDD" id="cd00568">
    <property type="entry name" value="TPP_enzymes"/>
    <property type="match status" value="1"/>
</dbReference>
<feature type="compositionally biased region" description="Polar residues" evidence="11">
    <location>
        <begin position="390"/>
        <end position="403"/>
    </location>
</feature>
<evidence type="ECO:0000256" key="5">
    <source>
        <dbReference type="ARBA" id="ARBA00022630"/>
    </source>
</evidence>
<evidence type="ECO:0000256" key="9">
    <source>
        <dbReference type="ARBA" id="ARBA00048670"/>
    </source>
</evidence>
<evidence type="ECO:0000256" key="4">
    <source>
        <dbReference type="ARBA" id="ARBA00013145"/>
    </source>
</evidence>
<dbReference type="Pfam" id="PF02775">
    <property type="entry name" value="TPP_enzyme_C"/>
    <property type="match status" value="1"/>
</dbReference>
<keyword evidence="8" id="KW-0100">Branched-chain amino acid biosynthesis</keyword>
<dbReference type="CDD" id="cd07035">
    <property type="entry name" value="TPP_PYR_POX_like"/>
    <property type="match status" value="1"/>
</dbReference>
<dbReference type="UniPathway" id="UPA00047">
    <property type="reaction ID" value="UER00055"/>
</dbReference>
<keyword evidence="7 10" id="KW-0786">Thiamine pyrophosphate</keyword>
<protein>
    <recommendedName>
        <fullName evidence="4">acetolactate synthase</fullName>
        <ecNumber evidence="4">2.2.1.6</ecNumber>
    </recommendedName>
</protein>
<dbReference type="EMBL" id="CP041695">
    <property type="protein sequence ID" value="QDP82763.1"/>
    <property type="molecule type" value="Genomic_DNA"/>
</dbReference>
<feature type="domain" description="Thiamine pyrophosphate enzyme TPP-binding" evidence="13">
    <location>
        <begin position="460"/>
        <end position="615"/>
    </location>
</feature>
<keyword evidence="5" id="KW-0285">Flavoprotein</keyword>
<keyword evidence="6" id="KW-0274">FAD</keyword>
<feature type="domain" description="Thiamine pyrophosphate enzyme central" evidence="12">
    <location>
        <begin position="209"/>
        <end position="302"/>
    </location>
</feature>
<dbReference type="AlphaFoldDB" id="A0A516NV43"/>